<evidence type="ECO:0000313" key="1">
    <source>
        <dbReference type="EMBL" id="KAK2146023.1"/>
    </source>
</evidence>
<proteinExistence type="predicted"/>
<evidence type="ECO:0000313" key="2">
    <source>
        <dbReference type="Proteomes" id="UP001208570"/>
    </source>
</evidence>
<dbReference type="EMBL" id="JAODUP010000639">
    <property type="protein sequence ID" value="KAK2146023.1"/>
    <property type="molecule type" value="Genomic_DNA"/>
</dbReference>
<comment type="caution">
    <text evidence="1">The sequence shown here is derived from an EMBL/GenBank/DDBJ whole genome shotgun (WGS) entry which is preliminary data.</text>
</comment>
<accession>A0AAD9J4K6</accession>
<sequence length="195" mass="22540">MVTLWFKKGGPTSTMSQLWPTVSRWITSHSCWIHRTGSMTKYGENCKTLAQKSIKIAKDKFDCVVTCVVTDNARNMDKMRDGLKEDDCSLVVCGCSVHMLNLLGQDITPSSVMKHVMKIQKYFRNHHKLNTWLIECPDTVKPQLPTETRWKSQLTCIDTFIKNRSSYMTIVHEHEDDFVKQIARNIQDISIYHNA</sequence>
<dbReference type="Proteomes" id="UP001208570">
    <property type="component" value="Unassembled WGS sequence"/>
</dbReference>
<dbReference type="AlphaFoldDB" id="A0AAD9J4K6"/>
<organism evidence="1 2">
    <name type="scientific">Paralvinella palmiformis</name>
    <dbReference type="NCBI Taxonomy" id="53620"/>
    <lineage>
        <taxon>Eukaryota</taxon>
        <taxon>Metazoa</taxon>
        <taxon>Spiralia</taxon>
        <taxon>Lophotrochozoa</taxon>
        <taxon>Annelida</taxon>
        <taxon>Polychaeta</taxon>
        <taxon>Sedentaria</taxon>
        <taxon>Canalipalpata</taxon>
        <taxon>Terebellida</taxon>
        <taxon>Terebelliformia</taxon>
        <taxon>Alvinellidae</taxon>
        <taxon>Paralvinella</taxon>
    </lineage>
</organism>
<keyword evidence="2" id="KW-1185">Reference proteome</keyword>
<dbReference type="InterPro" id="IPR012337">
    <property type="entry name" value="RNaseH-like_sf"/>
</dbReference>
<name>A0AAD9J4K6_9ANNE</name>
<reference evidence="1" key="1">
    <citation type="journal article" date="2023" name="Mol. Biol. Evol.">
        <title>Third-Generation Sequencing Reveals the Adaptive Role of the Epigenome in Three Deep-Sea Polychaetes.</title>
        <authorList>
            <person name="Perez M."/>
            <person name="Aroh O."/>
            <person name="Sun Y."/>
            <person name="Lan Y."/>
            <person name="Juniper S.K."/>
            <person name="Young C.R."/>
            <person name="Angers B."/>
            <person name="Qian P.Y."/>
        </authorList>
    </citation>
    <scope>NUCLEOTIDE SEQUENCE</scope>
    <source>
        <strain evidence="1">P08H-3</strain>
    </source>
</reference>
<dbReference type="SUPFAM" id="SSF53098">
    <property type="entry name" value="Ribonuclease H-like"/>
    <property type="match status" value="1"/>
</dbReference>
<gene>
    <name evidence="1" type="ORF">LSH36_639g02016</name>
</gene>
<protein>
    <recommendedName>
        <fullName evidence="3">DUF659 domain-containing protein</fullName>
    </recommendedName>
</protein>
<evidence type="ECO:0008006" key="3">
    <source>
        <dbReference type="Google" id="ProtNLM"/>
    </source>
</evidence>